<dbReference type="PIRSF" id="PIRSF002741">
    <property type="entry name" value="MppA"/>
    <property type="match status" value="1"/>
</dbReference>
<evidence type="ECO:0000256" key="1">
    <source>
        <dbReference type="ARBA" id="ARBA00005695"/>
    </source>
</evidence>
<feature type="domain" description="Solute-binding protein family 5" evidence="4">
    <location>
        <begin position="92"/>
        <end position="435"/>
    </location>
</feature>
<dbReference type="AlphaFoldDB" id="A0AAE3KAJ9"/>
<evidence type="ECO:0000256" key="3">
    <source>
        <dbReference type="SAM" id="SignalP"/>
    </source>
</evidence>
<evidence type="ECO:0000313" key="5">
    <source>
        <dbReference type="EMBL" id="MCP1673506.1"/>
    </source>
</evidence>
<dbReference type="GO" id="GO:0015833">
    <property type="term" value="P:peptide transport"/>
    <property type="evidence" value="ECO:0007669"/>
    <property type="project" value="TreeGrafter"/>
</dbReference>
<name>A0AAE3KAJ9_9GAMM</name>
<dbReference type="InterPro" id="IPR000914">
    <property type="entry name" value="SBP_5_dom"/>
</dbReference>
<comment type="similarity">
    <text evidence="1">Belongs to the bacterial solute-binding protein 5 family.</text>
</comment>
<evidence type="ECO:0000313" key="6">
    <source>
        <dbReference type="Proteomes" id="UP001205843"/>
    </source>
</evidence>
<dbReference type="RefSeq" id="WP_253473962.1">
    <property type="nucleotide sequence ID" value="NZ_JALJXV010000001.1"/>
</dbReference>
<dbReference type="Gene3D" id="3.40.190.10">
    <property type="entry name" value="Periplasmic binding protein-like II"/>
    <property type="match status" value="1"/>
</dbReference>
<dbReference type="Gene3D" id="3.10.105.10">
    <property type="entry name" value="Dipeptide-binding Protein, Domain 3"/>
    <property type="match status" value="1"/>
</dbReference>
<dbReference type="SUPFAM" id="SSF53850">
    <property type="entry name" value="Periplasmic binding protein-like II"/>
    <property type="match status" value="1"/>
</dbReference>
<dbReference type="InterPro" id="IPR030678">
    <property type="entry name" value="Peptide/Ni-bd"/>
</dbReference>
<keyword evidence="2 3" id="KW-0732">Signal</keyword>
<sequence>MNRNGVQAGGHAATSKNWWAGAALMGCLAVGGSLLATSAVHAEEPQHGGTLNVILDPEPPMLILGINQQSPTQVVAGKIYESLLRYDFDLDPMPSLAREWEISDDGLTYTFHLQEGVTWHDGEPLTSHDVVFTATEFLPETHSRARANFARLESVTAPDDHTVVFELDEAYPAFILAFEVASFPIMPAHIYEGTDFNDNEMNDHPIGTGPFKFERWSRGDYVQLVAFDDYWQEGKPYLDEIYFRLIPDAASRALALETGQVDMSSFNNIEPFDVPRLEGMPHLDVVTEGYEIAAPLSWIEVNHRVEPLDDPRFRQAMMYALDREFIRDNIFMGLGRIPTGPINTVTIEYTDDVHIYEHNPDRAVELMEEMGLERDGNGNFAEVELLPLPYGETFTRLAEYTREALNEVGIRVRMRSTDSAGWAQRVADWEYELTNNFVYQYGHPALGVSRTYVCDNIRQGVLFTNTMGYCNERVDELFEQAAVENDEELRAELYAEVQQILVDELPVLWLLEMEFPTIVNTRVQNHTMSAVGVADTFADVWIRE</sequence>
<dbReference type="CDD" id="cd08517">
    <property type="entry name" value="PBP2_NikA_DppA_OppA_like_13"/>
    <property type="match status" value="1"/>
</dbReference>
<dbReference type="PANTHER" id="PTHR30290">
    <property type="entry name" value="PERIPLASMIC BINDING COMPONENT OF ABC TRANSPORTER"/>
    <property type="match status" value="1"/>
</dbReference>
<comment type="caution">
    <text evidence="5">The sequence shown here is derived from an EMBL/GenBank/DDBJ whole genome shotgun (WGS) entry which is preliminary data.</text>
</comment>
<dbReference type="GO" id="GO:0030288">
    <property type="term" value="C:outer membrane-bounded periplasmic space"/>
    <property type="evidence" value="ECO:0007669"/>
    <property type="project" value="UniProtKB-ARBA"/>
</dbReference>
<feature type="signal peptide" evidence="3">
    <location>
        <begin position="1"/>
        <end position="42"/>
    </location>
</feature>
<dbReference type="Proteomes" id="UP001205843">
    <property type="component" value="Unassembled WGS sequence"/>
</dbReference>
<feature type="chain" id="PRO_5042115222" evidence="3">
    <location>
        <begin position="43"/>
        <end position="544"/>
    </location>
</feature>
<dbReference type="PANTHER" id="PTHR30290:SF38">
    <property type="entry name" value="D,D-DIPEPTIDE-BINDING PERIPLASMIC PROTEIN DDPA-RELATED"/>
    <property type="match status" value="1"/>
</dbReference>
<reference evidence="5" key="1">
    <citation type="submission" date="2022-03" db="EMBL/GenBank/DDBJ databases">
        <title>Genomic Encyclopedia of Type Strains, Phase III (KMG-III): the genomes of soil and plant-associated and newly described type strains.</title>
        <authorList>
            <person name="Whitman W."/>
        </authorList>
    </citation>
    <scope>NUCLEOTIDE SEQUENCE</scope>
    <source>
        <strain evidence="5">ANL 6-2</strain>
    </source>
</reference>
<dbReference type="GO" id="GO:1904680">
    <property type="term" value="F:peptide transmembrane transporter activity"/>
    <property type="evidence" value="ECO:0007669"/>
    <property type="project" value="TreeGrafter"/>
</dbReference>
<protein>
    <submittedName>
        <fullName evidence="5">Peptide/nickel transport system substrate-binding protein</fullName>
    </submittedName>
</protein>
<dbReference type="GO" id="GO:0043190">
    <property type="term" value="C:ATP-binding cassette (ABC) transporter complex"/>
    <property type="evidence" value="ECO:0007669"/>
    <property type="project" value="InterPro"/>
</dbReference>
<dbReference type="EMBL" id="JALJXV010000001">
    <property type="protein sequence ID" value="MCP1673506.1"/>
    <property type="molecule type" value="Genomic_DNA"/>
</dbReference>
<proteinExistence type="inferred from homology"/>
<dbReference type="PROSITE" id="PS51257">
    <property type="entry name" value="PROKAR_LIPOPROTEIN"/>
    <property type="match status" value="1"/>
</dbReference>
<evidence type="ECO:0000256" key="2">
    <source>
        <dbReference type="ARBA" id="ARBA00022729"/>
    </source>
</evidence>
<keyword evidence="6" id="KW-1185">Reference proteome</keyword>
<accession>A0AAE3KAJ9</accession>
<dbReference type="Pfam" id="PF00496">
    <property type="entry name" value="SBP_bac_5"/>
    <property type="match status" value="1"/>
</dbReference>
<dbReference type="InterPro" id="IPR039424">
    <property type="entry name" value="SBP_5"/>
</dbReference>
<gene>
    <name evidence="5" type="ORF">J2T57_000598</name>
</gene>
<evidence type="ECO:0000259" key="4">
    <source>
        <dbReference type="Pfam" id="PF00496"/>
    </source>
</evidence>
<organism evidence="5 6">
    <name type="scientific">Natronocella acetinitrilica</name>
    <dbReference type="NCBI Taxonomy" id="414046"/>
    <lineage>
        <taxon>Bacteria</taxon>
        <taxon>Pseudomonadati</taxon>
        <taxon>Pseudomonadota</taxon>
        <taxon>Gammaproteobacteria</taxon>
        <taxon>Chromatiales</taxon>
        <taxon>Ectothiorhodospiraceae</taxon>
        <taxon>Natronocella</taxon>
    </lineage>
</organism>